<evidence type="ECO:0000313" key="2">
    <source>
        <dbReference type="EMBL" id="RLU22261.1"/>
    </source>
</evidence>
<accession>A0A3L8DPG9</accession>
<dbReference type="InterPro" id="IPR003034">
    <property type="entry name" value="SAP_dom"/>
</dbReference>
<evidence type="ECO:0000313" key="3">
    <source>
        <dbReference type="Proteomes" id="UP000279307"/>
    </source>
</evidence>
<comment type="caution">
    <text evidence="2">The sequence shown here is derived from an EMBL/GenBank/DDBJ whole genome shotgun (WGS) entry which is preliminary data.</text>
</comment>
<organism evidence="2 3">
    <name type="scientific">Ooceraea biroi</name>
    <name type="common">Clonal raider ant</name>
    <name type="synonym">Cerapachys biroi</name>
    <dbReference type="NCBI Taxonomy" id="2015173"/>
    <lineage>
        <taxon>Eukaryota</taxon>
        <taxon>Metazoa</taxon>
        <taxon>Ecdysozoa</taxon>
        <taxon>Arthropoda</taxon>
        <taxon>Hexapoda</taxon>
        <taxon>Insecta</taxon>
        <taxon>Pterygota</taxon>
        <taxon>Neoptera</taxon>
        <taxon>Endopterygota</taxon>
        <taxon>Hymenoptera</taxon>
        <taxon>Apocrita</taxon>
        <taxon>Aculeata</taxon>
        <taxon>Formicoidea</taxon>
        <taxon>Formicidae</taxon>
        <taxon>Dorylinae</taxon>
        <taxon>Ooceraea</taxon>
    </lineage>
</organism>
<proteinExistence type="predicted"/>
<feature type="domain" description="SAP" evidence="1">
    <location>
        <begin position="9"/>
        <end position="43"/>
    </location>
</feature>
<dbReference type="Pfam" id="PF02037">
    <property type="entry name" value="SAP"/>
    <property type="match status" value="1"/>
</dbReference>
<dbReference type="EMBL" id="QOIP01000005">
    <property type="protein sequence ID" value="RLU22261.1"/>
    <property type="molecule type" value="Genomic_DNA"/>
</dbReference>
<dbReference type="Proteomes" id="UP000279307">
    <property type="component" value="Chromosome 5"/>
</dbReference>
<dbReference type="InterPro" id="IPR036361">
    <property type="entry name" value="SAP_dom_sf"/>
</dbReference>
<dbReference type="AlphaFoldDB" id="A0A3L8DPG9"/>
<reference evidence="2 3" key="1">
    <citation type="journal article" date="2018" name="Genome Res.">
        <title>The genomic architecture and molecular evolution of ant odorant receptors.</title>
        <authorList>
            <person name="McKenzie S.K."/>
            <person name="Kronauer D.J.C."/>
        </authorList>
    </citation>
    <scope>NUCLEOTIDE SEQUENCE [LARGE SCALE GENOMIC DNA]</scope>
    <source>
        <strain evidence="2">Clonal line C1</strain>
    </source>
</reference>
<evidence type="ECO:0000259" key="1">
    <source>
        <dbReference type="PROSITE" id="PS50800"/>
    </source>
</evidence>
<dbReference type="SUPFAM" id="SSF68906">
    <property type="entry name" value="SAP domain"/>
    <property type="match status" value="1"/>
</dbReference>
<dbReference type="Gene3D" id="1.10.720.30">
    <property type="entry name" value="SAP domain"/>
    <property type="match status" value="1"/>
</dbReference>
<sequence>MPGGQKRALCSLTISELKEELRTRDLPVSGNKNELLARLLEVDPDFDISGENEEIEETARVPSVTGYRPRGTAAGIRRQHQRFMRFLYSCRLPIIIGVEDEEEEEDIIIIISVIIEFTDIVQDRVRINPIHQSSGLSRLVQGSRAKAGSDGAFAGRKTSFVLRKHNSLRAQRSPSGAT</sequence>
<dbReference type="PROSITE" id="PS50800">
    <property type="entry name" value="SAP"/>
    <property type="match status" value="1"/>
</dbReference>
<gene>
    <name evidence="2" type="ORF">DMN91_004539</name>
</gene>
<dbReference type="SMART" id="SM00513">
    <property type="entry name" value="SAP"/>
    <property type="match status" value="1"/>
</dbReference>
<name>A0A3L8DPG9_OOCBI</name>
<protein>
    <recommendedName>
        <fullName evidence="1">SAP domain-containing protein</fullName>
    </recommendedName>
</protein>